<dbReference type="OrthoDB" id="4473401at2759"/>
<keyword evidence="3" id="KW-1015">Disulfide bond</keyword>
<dbReference type="PROSITE" id="PS50279">
    <property type="entry name" value="BPTI_KUNITZ_2"/>
    <property type="match status" value="2"/>
</dbReference>
<dbReference type="PANTHER" id="PTHR10083:SF328">
    <property type="entry name" value="TISSUE FACTOR PATHWAY INHIBITOR"/>
    <property type="match status" value="1"/>
</dbReference>
<keyword evidence="2" id="KW-0722">Serine protease inhibitor</keyword>
<dbReference type="InterPro" id="IPR020901">
    <property type="entry name" value="Prtase_inh_Kunz-CS"/>
</dbReference>
<dbReference type="Gene3D" id="4.10.410.10">
    <property type="entry name" value="Pancreatic trypsin inhibitor Kunitz domain"/>
    <property type="match status" value="2"/>
</dbReference>
<keyword evidence="7" id="KW-1185">Reference proteome</keyword>
<dbReference type="Proteomes" id="UP000192578">
    <property type="component" value="Unassembled WGS sequence"/>
</dbReference>
<dbReference type="EMBL" id="MTYJ01000224">
    <property type="protein sequence ID" value="OWA51381.1"/>
    <property type="molecule type" value="Genomic_DNA"/>
</dbReference>
<evidence type="ECO:0000256" key="3">
    <source>
        <dbReference type="ARBA" id="ARBA00023157"/>
    </source>
</evidence>
<dbReference type="PRINTS" id="PR00759">
    <property type="entry name" value="BASICPTASE"/>
</dbReference>
<dbReference type="FunFam" id="4.10.410.10:FF:000020">
    <property type="entry name" value="Collagen, type VI, alpha 3"/>
    <property type="match status" value="1"/>
</dbReference>
<evidence type="ECO:0000256" key="1">
    <source>
        <dbReference type="ARBA" id="ARBA00022690"/>
    </source>
</evidence>
<gene>
    <name evidence="6" type="ORF">BV898_15866</name>
</gene>
<evidence type="ECO:0000259" key="5">
    <source>
        <dbReference type="PROSITE" id="PS50279"/>
    </source>
</evidence>
<accession>A0A9X6RL60</accession>
<dbReference type="PANTHER" id="PTHR10083">
    <property type="entry name" value="KUNITZ-TYPE PROTEASE INHIBITOR-RELATED"/>
    <property type="match status" value="1"/>
</dbReference>
<dbReference type="InterPro" id="IPR002223">
    <property type="entry name" value="Kunitz_BPTI"/>
</dbReference>
<dbReference type="SMART" id="SM00131">
    <property type="entry name" value="KU"/>
    <property type="match status" value="2"/>
</dbReference>
<evidence type="ECO:0000256" key="2">
    <source>
        <dbReference type="ARBA" id="ARBA00022900"/>
    </source>
</evidence>
<organism evidence="6 7">
    <name type="scientific">Hypsibius exemplaris</name>
    <name type="common">Freshwater tardigrade</name>
    <dbReference type="NCBI Taxonomy" id="2072580"/>
    <lineage>
        <taxon>Eukaryota</taxon>
        <taxon>Metazoa</taxon>
        <taxon>Ecdysozoa</taxon>
        <taxon>Tardigrada</taxon>
        <taxon>Eutardigrada</taxon>
        <taxon>Parachela</taxon>
        <taxon>Hypsibioidea</taxon>
        <taxon>Hypsibiidae</taxon>
        <taxon>Hypsibius</taxon>
    </lineage>
</organism>
<dbReference type="SUPFAM" id="SSF57362">
    <property type="entry name" value="BPTI-like"/>
    <property type="match status" value="2"/>
</dbReference>
<dbReference type="InterPro" id="IPR036880">
    <property type="entry name" value="Kunitz_BPTI_sf"/>
</dbReference>
<protein>
    <submittedName>
        <fullName evidence="6">Tissue factor pathway inhibitor</fullName>
    </submittedName>
</protein>
<evidence type="ECO:0000313" key="6">
    <source>
        <dbReference type="EMBL" id="OWA51381.1"/>
    </source>
</evidence>
<proteinExistence type="predicted"/>
<feature type="region of interest" description="Disordered" evidence="4">
    <location>
        <begin position="46"/>
        <end position="69"/>
    </location>
</feature>
<evidence type="ECO:0000256" key="4">
    <source>
        <dbReference type="SAM" id="MobiDB-lite"/>
    </source>
</evidence>
<evidence type="ECO:0000313" key="7">
    <source>
        <dbReference type="Proteomes" id="UP000192578"/>
    </source>
</evidence>
<name>A0A9X6RL60_HYPEX</name>
<dbReference type="Pfam" id="PF00014">
    <property type="entry name" value="Kunitz_BPTI"/>
    <property type="match status" value="2"/>
</dbReference>
<comment type="caution">
    <text evidence="6">The sequence shown here is derived from an EMBL/GenBank/DDBJ whole genome shotgun (WGS) entry which is preliminary data.</text>
</comment>
<dbReference type="AlphaFoldDB" id="A0A9X6RL60"/>
<feature type="domain" description="BPTI/Kunitz inhibitor" evidence="5">
    <location>
        <begin position="72"/>
        <end position="122"/>
    </location>
</feature>
<sequence>MIPSYFYDSEMNQCRQFIFGGCGGNANRFGTVEECESKCRPTSQMTRSAGPAMIPSPVPMATASKSRKNPDCLLERETGPCRGSFKVYGFDANQQDCVTFTYGGCNGNANRFPSREECMAQCSGLIANDNTNMMRLQQLTAQAPTLIFQQERGAGRFI</sequence>
<feature type="domain" description="BPTI/Kunitz inhibitor" evidence="5">
    <location>
        <begin position="1"/>
        <end position="39"/>
    </location>
</feature>
<dbReference type="GO" id="GO:0004867">
    <property type="term" value="F:serine-type endopeptidase inhibitor activity"/>
    <property type="evidence" value="ECO:0007669"/>
    <property type="project" value="UniProtKB-KW"/>
</dbReference>
<dbReference type="InterPro" id="IPR050098">
    <property type="entry name" value="TFPI/VKTCI-like"/>
</dbReference>
<dbReference type="CDD" id="cd00109">
    <property type="entry name" value="Kunitz-type"/>
    <property type="match status" value="2"/>
</dbReference>
<reference evidence="7" key="1">
    <citation type="submission" date="2017-01" db="EMBL/GenBank/DDBJ databases">
        <title>Comparative genomics of anhydrobiosis in the tardigrade Hypsibius dujardini.</title>
        <authorList>
            <person name="Yoshida Y."/>
            <person name="Koutsovoulos G."/>
            <person name="Laetsch D."/>
            <person name="Stevens L."/>
            <person name="Kumar S."/>
            <person name="Horikawa D."/>
            <person name="Ishino K."/>
            <person name="Komine S."/>
            <person name="Tomita M."/>
            <person name="Blaxter M."/>
            <person name="Arakawa K."/>
        </authorList>
    </citation>
    <scope>NUCLEOTIDE SEQUENCE [LARGE SCALE GENOMIC DNA]</scope>
    <source>
        <strain evidence="7">Z151</strain>
    </source>
</reference>
<dbReference type="GO" id="GO:0005615">
    <property type="term" value="C:extracellular space"/>
    <property type="evidence" value="ECO:0007669"/>
    <property type="project" value="TreeGrafter"/>
</dbReference>
<keyword evidence="1" id="KW-0646">Protease inhibitor</keyword>
<dbReference type="PROSITE" id="PS00280">
    <property type="entry name" value="BPTI_KUNITZ_1"/>
    <property type="match status" value="2"/>
</dbReference>